<evidence type="ECO:0000259" key="4">
    <source>
        <dbReference type="PROSITE" id="PS50949"/>
    </source>
</evidence>
<dbReference type="Pfam" id="PF00392">
    <property type="entry name" value="GntR"/>
    <property type="match status" value="1"/>
</dbReference>
<protein>
    <submittedName>
        <fullName evidence="5">FCD domain-containing protein</fullName>
    </submittedName>
</protein>
<dbReference type="PANTHER" id="PTHR43537">
    <property type="entry name" value="TRANSCRIPTIONAL REGULATOR, GNTR FAMILY"/>
    <property type="match status" value="1"/>
</dbReference>
<accession>A0A7L9WTE1</accession>
<keyword evidence="3" id="KW-0804">Transcription</keyword>
<keyword evidence="2" id="KW-0238">DNA-binding</keyword>
<dbReference type="SUPFAM" id="SSF48008">
    <property type="entry name" value="GntR ligand-binding domain-like"/>
    <property type="match status" value="1"/>
</dbReference>
<dbReference type="RefSeq" id="WP_193080452.1">
    <property type="nucleotide sequence ID" value="NZ_CP045201.1"/>
</dbReference>
<evidence type="ECO:0000313" key="6">
    <source>
        <dbReference type="Proteomes" id="UP000594118"/>
    </source>
</evidence>
<dbReference type="KEGG" id="pshq:F3W81_16930"/>
<dbReference type="InterPro" id="IPR000524">
    <property type="entry name" value="Tscrpt_reg_HTH_GntR"/>
</dbReference>
<dbReference type="Gene3D" id="1.20.120.530">
    <property type="entry name" value="GntR ligand-binding domain-like"/>
    <property type="match status" value="1"/>
</dbReference>
<evidence type="ECO:0000313" key="5">
    <source>
        <dbReference type="EMBL" id="QOL82360.1"/>
    </source>
</evidence>
<dbReference type="InterPro" id="IPR008920">
    <property type="entry name" value="TF_FadR/GntR_C"/>
</dbReference>
<dbReference type="PROSITE" id="PS50949">
    <property type="entry name" value="HTH_GNTR"/>
    <property type="match status" value="1"/>
</dbReference>
<dbReference type="EMBL" id="CP045201">
    <property type="protein sequence ID" value="QOL82360.1"/>
    <property type="molecule type" value="Genomic_DNA"/>
</dbReference>
<dbReference type="SUPFAM" id="SSF46785">
    <property type="entry name" value="Winged helix' DNA-binding domain"/>
    <property type="match status" value="1"/>
</dbReference>
<keyword evidence="1" id="KW-0805">Transcription regulation</keyword>
<dbReference type="Proteomes" id="UP000594118">
    <property type="component" value="Chromosome"/>
</dbReference>
<evidence type="ECO:0000256" key="2">
    <source>
        <dbReference type="ARBA" id="ARBA00023125"/>
    </source>
</evidence>
<dbReference type="Pfam" id="PF07729">
    <property type="entry name" value="FCD"/>
    <property type="match status" value="1"/>
</dbReference>
<organism evidence="5 6">
    <name type="scientific">Pseudooceanicola spongiae</name>
    <dbReference type="NCBI Taxonomy" id="2613965"/>
    <lineage>
        <taxon>Bacteria</taxon>
        <taxon>Pseudomonadati</taxon>
        <taxon>Pseudomonadota</taxon>
        <taxon>Alphaproteobacteria</taxon>
        <taxon>Rhodobacterales</taxon>
        <taxon>Paracoccaceae</taxon>
        <taxon>Pseudooceanicola</taxon>
    </lineage>
</organism>
<evidence type="ECO:0000256" key="3">
    <source>
        <dbReference type="ARBA" id="ARBA00023163"/>
    </source>
</evidence>
<dbReference type="SMART" id="SM00345">
    <property type="entry name" value="HTH_GNTR"/>
    <property type="match status" value="1"/>
</dbReference>
<feature type="domain" description="HTH gntR-type" evidence="4">
    <location>
        <begin position="15"/>
        <end position="82"/>
    </location>
</feature>
<dbReference type="Gene3D" id="1.10.10.10">
    <property type="entry name" value="Winged helix-like DNA-binding domain superfamily/Winged helix DNA-binding domain"/>
    <property type="match status" value="1"/>
</dbReference>
<keyword evidence="6" id="KW-1185">Reference proteome</keyword>
<proteinExistence type="predicted"/>
<dbReference type="PANTHER" id="PTHR43537:SF6">
    <property type="entry name" value="HTH-TYPE TRANSCRIPTIONAL REPRESSOR RSPR"/>
    <property type="match status" value="1"/>
</dbReference>
<reference evidence="5 6" key="1">
    <citation type="submission" date="2019-10" db="EMBL/GenBank/DDBJ databases">
        <title>Pseudopuniceibacterium sp. HQ09 islated from Antarctica.</title>
        <authorList>
            <person name="Liao L."/>
            <person name="Su S."/>
            <person name="Chen B."/>
            <person name="Yu Y."/>
        </authorList>
    </citation>
    <scope>NUCLEOTIDE SEQUENCE [LARGE SCALE GENOMIC DNA]</scope>
    <source>
        <strain evidence="5 6">HQ09</strain>
    </source>
</reference>
<sequence>MSIELLNSAQIDSTAPVGPQLTRILRLCIVRNQLEPGMRLSESEIGATFGLSRQPVREAFIKLAEEGLLEIRPQRGTYVRKISQEAVMDARFVREAVEADIVKACADCAPAGLVQELRDQIAVQKRLADDRPSAFVPLDDEFHRTLAEAAGHPNAWTVIDGLKSQMDRVRQMTSTKFALAHLIEQHSAVVDAIEAGDSDKAQKAMRGHLQMILQDLPAIREAYPDYFDAPQG</sequence>
<dbReference type="AlphaFoldDB" id="A0A7L9WTE1"/>
<dbReference type="InterPro" id="IPR036390">
    <property type="entry name" value="WH_DNA-bd_sf"/>
</dbReference>
<name>A0A7L9WTE1_9RHOB</name>
<dbReference type="GO" id="GO:0003700">
    <property type="term" value="F:DNA-binding transcription factor activity"/>
    <property type="evidence" value="ECO:0007669"/>
    <property type="project" value="InterPro"/>
</dbReference>
<dbReference type="InterPro" id="IPR036388">
    <property type="entry name" value="WH-like_DNA-bd_sf"/>
</dbReference>
<evidence type="ECO:0000256" key="1">
    <source>
        <dbReference type="ARBA" id="ARBA00023015"/>
    </source>
</evidence>
<dbReference type="SMART" id="SM00895">
    <property type="entry name" value="FCD"/>
    <property type="match status" value="1"/>
</dbReference>
<dbReference type="CDD" id="cd07377">
    <property type="entry name" value="WHTH_GntR"/>
    <property type="match status" value="1"/>
</dbReference>
<dbReference type="InterPro" id="IPR011711">
    <property type="entry name" value="GntR_C"/>
</dbReference>
<dbReference type="GO" id="GO:0003677">
    <property type="term" value="F:DNA binding"/>
    <property type="evidence" value="ECO:0007669"/>
    <property type="project" value="UniProtKB-KW"/>
</dbReference>
<gene>
    <name evidence="5" type="ORF">F3W81_16930</name>
</gene>
<dbReference type="PRINTS" id="PR00035">
    <property type="entry name" value="HTHGNTR"/>
</dbReference>